<proteinExistence type="predicted"/>
<sequence length="81" mass="9482">MSVGVGWRSRVLSLITITCYNVNSTVCWTQCANHQPILILHDRERVLLEVGVFSYHPLDSLISQMWNYCPNRWHSRFGDPY</sequence>
<accession>A0A3N4LDF4</accession>
<dbReference type="EMBL" id="ML121584">
    <property type="protein sequence ID" value="RPB19738.1"/>
    <property type="molecule type" value="Genomic_DNA"/>
</dbReference>
<dbReference type="Proteomes" id="UP000267821">
    <property type="component" value="Unassembled WGS sequence"/>
</dbReference>
<evidence type="ECO:0000313" key="2">
    <source>
        <dbReference type="Proteomes" id="UP000267821"/>
    </source>
</evidence>
<name>A0A3N4LDF4_9PEZI</name>
<keyword evidence="2" id="KW-1185">Reference proteome</keyword>
<dbReference type="AlphaFoldDB" id="A0A3N4LDF4"/>
<organism evidence="1 2">
    <name type="scientific">Terfezia boudieri ATCC MYA-4762</name>
    <dbReference type="NCBI Taxonomy" id="1051890"/>
    <lineage>
        <taxon>Eukaryota</taxon>
        <taxon>Fungi</taxon>
        <taxon>Dikarya</taxon>
        <taxon>Ascomycota</taxon>
        <taxon>Pezizomycotina</taxon>
        <taxon>Pezizomycetes</taxon>
        <taxon>Pezizales</taxon>
        <taxon>Pezizaceae</taxon>
        <taxon>Terfezia</taxon>
    </lineage>
</organism>
<gene>
    <name evidence="1" type="ORF">L211DRAFT_590556</name>
</gene>
<dbReference type="InParanoid" id="A0A3N4LDF4"/>
<protein>
    <submittedName>
        <fullName evidence="1">Uncharacterized protein</fullName>
    </submittedName>
</protein>
<evidence type="ECO:0000313" key="1">
    <source>
        <dbReference type="EMBL" id="RPB19738.1"/>
    </source>
</evidence>
<reference evidence="1 2" key="1">
    <citation type="journal article" date="2018" name="Nat. Ecol. Evol.">
        <title>Pezizomycetes genomes reveal the molecular basis of ectomycorrhizal truffle lifestyle.</title>
        <authorList>
            <person name="Murat C."/>
            <person name="Payen T."/>
            <person name="Noel B."/>
            <person name="Kuo A."/>
            <person name="Morin E."/>
            <person name="Chen J."/>
            <person name="Kohler A."/>
            <person name="Krizsan K."/>
            <person name="Balestrini R."/>
            <person name="Da Silva C."/>
            <person name="Montanini B."/>
            <person name="Hainaut M."/>
            <person name="Levati E."/>
            <person name="Barry K.W."/>
            <person name="Belfiori B."/>
            <person name="Cichocki N."/>
            <person name="Clum A."/>
            <person name="Dockter R.B."/>
            <person name="Fauchery L."/>
            <person name="Guy J."/>
            <person name="Iotti M."/>
            <person name="Le Tacon F."/>
            <person name="Lindquist E.A."/>
            <person name="Lipzen A."/>
            <person name="Malagnac F."/>
            <person name="Mello A."/>
            <person name="Molinier V."/>
            <person name="Miyauchi S."/>
            <person name="Poulain J."/>
            <person name="Riccioni C."/>
            <person name="Rubini A."/>
            <person name="Sitrit Y."/>
            <person name="Splivallo R."/>
            <person name="Traeger S."/>
            <person name="Wang M."/>
            <person name="Zifcakova L."/>
            <person name="Wipf D."/>
            <person name="Zambonelli A."/>
            <person name="Paolocci F."/>
            <person name="Nowrousian M."/>
            <person name="Ottonello S."/>
            <person name="Baldrian P."/>
            <person name="Spatafora J.W."/>
            <person name="Henrissat B."/>
            <person name="Nagy L.G."/>
            <person name="Aury J.M."/>
            <person name="Wincker P."/>
            <person name="Grigoriev I.V."/>
            <person name="Bonfante P."/>
            <person name="Martin F.M."/>
        </authorList>
    </citation>
    <scope>NUCLEOTIDE SEQUENCE [LARGE SCALE GENOMIC DNA]</scope>
    <source>
        <strain evidence="1 2">ATCC MYA-4762</strain>
    </source>
</reference>